<dbReference type="InterPro" id="IPR006319">
    <property type="entry name" value="PEP_synth"/>
</dbReference>
<keyword evidence="12" id="KW-0460">Magnesium</keyword>
<evidence type="ECO:0000256" key="13">
    <source>
        <dbReference type="ARBA" id="ARBA00033470"/>
    </source>
</evidence>
<dbReference type="Proteomes" id="UP001597463">
    <property type="component" value="Unassembled WGS sequence"/>
</dbReference>
<comment type="caution">
    <text evidence="17">The sequence shown here is derived from an EMBL/GenBank/DDBJ whole genome shotgun (WGS) entry which is preliminary data.</text>
</comment>
<keyword evidence="10" id="KW-0418">Kinase</keyword>
<evidence type="ECO:0000256" key="4">
    <source>
        <dbReference type="ARBA" id="ARBA00007837"/>
    </source>
</evidence>
<comment type="catalytic activity">
    <reaction evidence="14">
        <text>pyruvate + ATP + H2O = phosphoenolpyruvate + AMP + phosphate + 2 H(+)</text>
        <dbReference type="Rhea" id="RHEA:11364"/>
        <dbReference type="ChEBI" id="CHEBI:15361"/>
        <dbReference type="ChEBI" id="CHEBI:15377"/>
        <dbReference type="ChEBI" id="CHEBI:15378"/>
        <dbReference type="ChEBI" id="CHEBI:30616"/>
        <dbReference type="ChEBI" id="CHEBI:43474"/>
        <dbReference type="ChEBI" id="CHEBI:58702"/>
        <dbReference type="ChEBI" id="CHEBI:456215"/>
        <dbReference type="EC" id="2.7.9.2"/>
    </reaction>
</comment>
<evidence type="ECO:0000313" key="18">
    <source>
        <dbReference type="Proteomes" id="UP001597463"/>
    </source>
</evidence>
<name>A0ABW5UIA4_9BURK</name>
<evidence type="ECO:0000256" key="15">
    <source>
        <dbReference type="SAM" id="SignalP"/>
    </source>
</evidence>
<keyword evidence="9" id="KW-0547">Nucleotide-binding</keyword>
<gene>
    <name evidence="17" type="ORF">ACFSW6_01400</name>
</gene>
<comment type="cofactor">
    <cofactor evidence="1">
        <name>Mg(2+)</name>
        <dbReference type="ChEBI" id="CHEBI:18420"/>
    </cofactor>
</comment>
<reference evidence="18" key="1">
    <citation type="journal article" date="2019" name="Int. J. Syst. Evol. Microbiol.">
        <title>The Global Catalogue of Microorganisms (GCM) 10K type strain sequencing project: providing services to taxonomists for standard genome sequencing and annotation.</title>
        <authorList>
            <consortium name="The Broad Institute Genomics Platform"/>
            <consortium name="The Broad Institute Genome Sequencing Center for Infectious Disease"/>
            <person name="Wu L."/>
            <person name="Ma J."/>
        </authorList>
    </citation>
    <scope>NUCLEOTIDE SEQUENCE [LARGE SCALE GENOMIC DNA]</scope>
    <source>
        <strain evidence="18">TISTR 1906</strain>
    </source>
</reference>
<protein>
    <recommendedName>
        <fullName evidence="6">Phosphoenolpyruvate synthase</fullName>
        <ecNumber evidence="5">2.7.9.2</ecNumber>
    </recommendedName>
    <alternativeName>
        <fullName evidence="13">Pyruvate, water dikinase</fullName>
    </alternativeName>
</protein>
<organism evidence="17 18">
    <name type="scientific">Comamonas terrae</name>
    <dbReference type="NCBI Taxonomy" id="673548"/>
    <lineage>
        <taxon>Bacteria</taxon>
        <taxon>Pseudomonadati</taxon>
        <taxon>Pseudomonadota</taxon>
        <taxon>Betaproteobacteria</taxon>
        <taxon>Burkholderiales</taxon>
        <taxon>Comamonadaceae</taxon>
        <taxon>Comamonas</taxon>
    </lineage>
</organism>
<dbReference type="PANTHER" id="PTHR43030:SF1">
    <property type="entry name" value="PHOSPHOENOLPYRUVATE SYNTHASE"/>
    <property type="match status" value="1"/>
</dbReference>
<evidence type="ECO:0000256" key="5">
    <source>
        <dbReference type="ARBA" id="ARBA00011996"/>
    </source>
</evidence>
<evidence type="ECO:0000256" key="7">
    <source>
        <dbReference type="ARBA" id="ARBA00022679"/>
    </source>
</evidence>
<dbReference type="InterPro" id="IPR013815">
    <property type="entry name" value="ATP_grasp_subdomain_1"/>
</dbReference>
<keyword evidence="8" id="KW-0479">Metal-binding</keyword>
<keyword evidence="15" id="KW-0732">Signal</keyword>
<evidence type="ECO:0000256" key="14">
    <source>
        <dbReference type="ARBA" id="ARBA00047700"/>
    </source>
</evidence>
<dbReference type="SUPFAM" id="SSF56059">
    <property type="entry name" value="Glutathione synthetase ATP-binding domain-like"/>
    <property type="match status" value="1"/>
</dbReference>
<evidence type="ECO:0000256" key="10">
    <source>
        <dbReference type="ARBA" id="ARBA00022777"/>
    </source>
</evidence>
<comment type="similarity">
    <text evidence="4">Belongs to the PEP-utilizing enzyme family.</text>
</comment>
<feature type="signal peptide" evidence="15">
    <location>
        <begin position="1"/>
        <end position="20"/>
    </location>
</feature>
<dbReference type="Gene3D" id="3.30.470.20">
    <property type="entry name" value="ATP-grasp fold, B domain"/>
    <property type="match status" value="1"/>
</dbReference>
<comment type="function">
    <text evidence="2">Catalyzes the phosphorylation of pyruvate to phosphoenolpyruvate.</text>
</comment>
<dbReference type="EMBL" id="JBHUMV010000001">
    <property type="protein sequence ID" value="MFD2752728.1"/>
    <property type="molecule type" value="Genomic_DNA"/>
</dbReference>
<evidence type="ECO:0000256" key="3">
    <source>
        <dbReference type="ARBA" id="ARBA00004742"/>
    </source>
</evidence>
<evidence type="ECO:0000256" key="11">
    <source>
        <dbReference type="ARBA" id="ARBA00022840"/>
    </source>
</evidence>
<evidence type="ECO:0000259" key="16">
    <source>
        <dbReference type="Pfam" id="PF01326"/>
    </source>
</evidence>
<evidence type="ECO:0000256" key="2">
    <source>
        <dbReference type="ARBA" id="ARBA00002988"/>
    </source>
</evidence>
<dbReference type="EC" id="2.7.9.2" evidence="5"/>
<evidence type="ECO:0000256" key="1">
    <source>
        <dbReference type="ARBA" id="ARBA00001946"/>
    </source>
</evidence>
<evidence type="ECO:0000313" key="17">
    <source>
        <dbReference type="EMBL" id="MFD2752728.1"/>
    </source>
</evidence>
<comment type="pathway">
    <text evidence="3">Carbohydrate biosynthesis; gluconeogenesis.</text>
</comment>
<evidence type="ECO:0000256" key="8">
    <source>
        <dbReference type="ARBA" id="ARBA00022723"/>
    </source>
</evidence>
<dbReference type="RefSeq" id="WP_066473335.1">
    <property type="nucleotide sequence ID" value="NZ_BCNT01000003.1"/>
</dbReference>
<accession>A0ABW5UIA4</accession>
<sequence>MYMRFLPVLGRLLLCSSLLAAAGTSQALVARKPSAYESGAGSPADAAANRSAPGELPALAGRADFDRLARVYDPAGAAAMPHVLFVVDRQARPARLYFINTPRYALHENFLRARGLLRGDRAELNRNYREPGRRFILGTLSWQPALQGYSYEFWEGDRLTPQLLQATADALRTGFFAPVRFKANATAQEAVAQAAGIDAATQAALIGAQTYLPLNTGTAVGRLRIVDAADAVKSLAAQDIALLREVPISLPPVAGVITERPSTVLSHVNLLARGWGVPNAYVRDAASELAQWNGRWVHLEVGPGEYRLRAADAAEQRAAEARAGRKPANGNRVLIQPDLGRSELVPLSALRGTDRRRCGAKAANLGEIRSARIADVLVPDGFCIPFAAYADFMRGNGLAERVARMRQQPGFATDAGVRARALAALQADIEQWPLPAAMAQAWQQRWSSQLGGQGVFVRSSSSSEDLPHFSGAGLYTTVPNVKTGDALLQAVRKVWASVYNFEAWEAREAAGIDDGQVAMSVFVQTAVDSTASGVMITRDPFDARHRHATYIAAKRGIGIRVVEGRRVAEQIMYSSRSQAVQVLNRSDDDVALQLSAAGGVKEIPTQAGRAVLSDALVQRLARTGAAIKQRFGGREQDIEWAMHGDRIIILQARPFITAPAR</sequence>
<keyword evidence="18" id="KW-1185">Reference proteome</keyword>
<evidence type="ECO:0000256" key="12">
    <source>
        <dbReference type="ARBA" id="ARBA00022842"/>
    </source>
</evidence>
<feature type="chain" id="PRO_5047030935" description="Phosphoenolpyruvate synthase" evidence="15">
    <location>
        <begin position="21"/>
        <end position="661"/>
    </location>
</feature>
<keyword evidence="7" id="KW-0808">Transferase</keyword>
<evidence type="ECO:0000256" key="9">
    <source>
        <dbReference type="ARBA" id="ARBA00022741"/>
    </source>
</evidence>
<feature type="domain" description="Pyruvate phosphate dikinase AMP/ATP-binding" evidence="16">
    <location>
        <begin position="358"/>
        <end position="656"/>
    </location>
</feature>
<keyword evidence="11" id="KW-0067">ATP-binding</keyword>
<dbReference type="PANTHER" id="PTHR43030">
    <property type="entry name" value="PHOSPHOENOLPYRUVATE SYNTHASE"/>
    <property type="match status" value="1"/>
</dbReference>
<evidence type="ECO:0000256" key="6">
    <source>
        <dbReference type="ARBA" id="ARBA00021623"/>
    </source>
</evidence>
<dbReference type="Gene3D" id="3.30.1490.20">
    <property type="entry name" value="ATP-grasp fold, A domain"/>
    <property type="match status" value="1"/>
</dbReference>
<dbReference type="Pfam" id="PF01326">
    <property type="entry name" value="PPDK_N"/>
    <property type="match status" value="1"/>
</dbReference>
<dbReference type="InterPro" id="IPR002192">
    <property type="entry name" value="PPDK_AMP/ATP-bd"/>
</dbReference>
<proteinExistence type="inferred from homology"/>